<dbReference type="SMART" id="SM00363">
    <property type="entry name" value="S4"/>
    <property type="match status" value="1"/>
</dbReference>
<dbReference type="Gene3D" id="3.30.70.330">
    <property type="match status" value="1"/>
</dbReference>
<dbReference type="InterPro" id="IPR036986">
    <property type="entry name" value="S4_RNA-bd_sf"/>
</dbReference>
<dbReference type="RefSeq" id="WP_006907382.1">
    <property type="nucleotide sequence ID" value="NZ_JH932292.1"/>
</dbReference>
<dbReference type="Pfam" id="PF17774">
    <property type="entry name" value="YlmH_RBD"/>
    <property type="match status" value="1"/>
</dbReference>
<dbReference type="GO" id="GO:0003723">
    <property type="term" value="F:RNA binding"/>
    <property type="evidence" value="ECO:0007669"/>
    <property type="project" value="UniProtKB-KW"/>
</dbReference>
<organism evidence="3 4">
    <name type="scientific">Facklamia hominis CCUG 36813</name>
    <dbReference type="NCBI Taxonomy" id="883111"/>
    <lineage>
        <taxon>Bacteria</taxon>
        <taxon>Bacillati</taxon>
        <taxon>Bacillota</taxon>
        <taxon>Bacilli</taxon>
        <taxon>Lactobacillales</taxon>
        <taxon>Aerococcaceae</taxon>
        <taxon>Facklamia</taxon>
    </lineage>
</organism>
<comment type="caution">
    <text evidence="3">The sequence shown here is derived from an EMBL/GenBank/DDBJ whole genome shotgun (WGS) entry which is preliminary data.</text>
</comment>
<sequence>MDSIIYQHYRPEEASFIDQVFSWIEQVDSTYAPYLTVFLTPRQCRIVLQLVNRQDDIKVKFYGGKIGSESQRALIYPNYYQVQEDDFGLSYLQIDYPIKFGDLSHSKILGAFLALGIDRNRLGDIFTNGQVWQVVVDQKMLDYFKQNLVKIDHFGIKLKELDSSQLVDPIDEWEFEVITSSSLRLDSLISSIFHISRQRSKDMIKSGLVKVNFVMAERGDSLLQEDDLVSVRRFGRFQLKQLMGMTKKNNYRMQIKILKVN</sequence>
<keyword evidence="4" id="KW-1185">Reference proteome</keyword>
<dbReference type="SUPFAM" id="SSF55174">
    <property type="entry name" value="Alpha-L RNA-binding motif"/>
    <property type="match status" value="1"/>
</dbReference>
<dbReference type="Gene3D" id="3.30.1370.160">
    <property type="match status" value="1"/>
</dbReference>
<dbReference type="OrthoDB" id="9812787at2"/>
<dbReference type="HOGENOM" id="CLU_075687_2_0_9"/>
<accession>K1MJK8</accession>
<dbReference type="CDD" id="cd00165">
    <property type="entry name" value="S4"/>
    <property type="match status" value="1"/>
</dbReference>
<dbReference type="EMBL" id="AGZD01000001">
    <property type="protein sequence ID" value="EKB56099.1"/>
    <property type="molecule type" value="Genomic_DNA"/>
</dbReference>
<dbReference type="Proteomes" id="UP000004465">
    <property type="component" value="Unassembled WGS sequence"/>
</dbReference>
<dbReference type="InterPro" id="IPR002942">
    <property type="entry name" value="S4_RNA-bd"/>
</dbReference>
<name>K1MJK8_9LACT</name>
<dbReference type="PROSITE" id="PS50889">
    <property type="entry name" value="S4"/>
    <property type="match status" value="1"/>
</dbReference>
<dbReference type="AlphaFoldDB" id="K1MJK8"/>
<evidence type="ECO:0000313" key="3">
    <source>
        <dbReference type="EMBL" id="EKB56099.1"/>
    </source>
</evidence>
<dbReference type="Gene3D" id="3.10.290.10">
    <property type="entry name" value="RNA-binding S4 domain"/>
    <property type="match status" value="1"/>
</dbReference>
<evidence type="ECO:0000259" key="2">
    <source>
        <dbReference type="SMART" id="SM00363"/>
    </source>
</evidence>
<dbReference type="PATRIC" id="fig|883111.3.peg.82"/>
<dbReference type="InterPro" id="IPR048443">
    <property type="entry name" value="RqcP2_N"/>
</dbReference>
<evidence type="ECO:0000313" key="4">
    <source>
        <dbReference type="Proteomes" id="UP000004465"/>
    </source>
</evidence>
<keyword evidence="1" id="KW-0694">RNA-binding</keyword>
<protein>
    <recommendedName>
        <fullName evidence="2">RNA-binding S4 domain-containing protein</fullName>
    </recommendedName>
</protein>
<gene>
    <name evidence="3" type="ORF">HMPREF9706_00082</name>
</gene>
<evidence type="ECO:0000256" key="1">
    <source>
        <dbReference type="PROSITE-ProRule" id="PRU00182"/>
    </source>
</evidence>
<dbReference type="InterPro" id="IPR012677">
    <property type="entry name" value="Nucleotide-bd_a/b_plait_sf"/>
</dbReference>
<dbReference type="STRING" id="883111.HMPREF9706_00082"/>
<feature type="domain" description="RNA-binding S4" evidence="2">
    <location>
        <begin position="183"/>
        <end position="240"/>
    </location>
</feature>
<proteinExistence type="predicted"/>
<reference evidence="3 4" key="1">
    <citation type="submission" date="2012-07" db="EMBL/GenBank/DDBJ databases">
        <title>The Genome Sequence of Facklamia hominis CCUG 36813.</title>
        <authorList>
            <consortium name="The Broad Institute Genome Sequencing Platform"/>
            <person name="Earl A."/>
            <person name="Ward D."/>
            <person name="Feldgarden M."/>
            <person name="Gevers D."/>
            <person name="Huys G."/>
            <person name="Walker B."/>
            <person name="Young S.K."/>
            <person name="Zeng Q."/>
            <person name="Gargeya S."/>
            <person name="Fitzgerald M."/>
            <person name="Haas B."/>
            <person name="Abouelleil A."/>
            <person name="Alvarado L."/>
            <person name="Arachchi H.M."/>
            <person name="Berlin A.M."/>
            <person name="Chapman S.B."/>
            <person name="Goldberg J."/>
            <person name="Griggs A."/>
            <person name="Gujja S."/>
            <person name="Hansen M."/>
            <person name="Howarth C."/>
            <person name="Imamovic A."/>
            <person name="Larimer J."/>
            <person name="McCowen C."/>
            <person name="Montmayeur A."/>
            <person name="Murphy C."/>
            <person name="Neiman D."/>
            <person name="Pearson M."/>
            <person name="Priest M."/>
            <person name="Roberts A."/>
            <person name="Saif S."/>
            <person name="Shea T."/>
            <person name="Sisk P."/>
            <person name="Sykes S."/>
            <person name="Wortman J."/>
            <person name="Nusbaum C."/>
            <person name="Birren B."/>
        </authorList>
    </citation>
    <scope>NUCLEOTIDE SEQUENCE [LARGE SCALE GENOMIC DNA]</scope>
    <source>
        <strain evidence="3 4">CCUG 36813</strain>
    </source>
</reference>
<dbReference type="InterPro" id="IPR040591">
    <property type="entry name" value="RqcP2_RBD"/>
</dbReference>
<dbReference type="Pfam" id="PF21278">
    <property type="entry name" value="YlmH_1st"/>
    <property type="match status" value="1"/>
</dbReference>